<name>A0AAW2F9T6_9HYME</name>
<accession>A0AAW2F9T6</accession>
<keyword evidence="2" id="KW-1185">Reference proteome</keyword>
<sequence length="108" mass="12370">MRTSSVIHITLENFINEIIKTYFFLNVGRNMVTFDSLIEKVSLFLSHSHIIHTYSFFLFLANPAFRTSFPTIVSGLNICIFSSCLSFDVSQQRAPINSGQKKAKRYVI</sequence>
<evidence type="ECO:0000313" key="1">
    <source>
        <dbReference type="EMBL" id="KAL0112262.1"/>
    </source>
</evidence>
<comment type="caution">
    <text evidence="1">The sequence shown here is derived from an EMBL/GenBank/DDBJ whole genome shotgun (WGS) entry which is preliminary data.</text>
</comment>
<dbReference type="EMBL" id="JADYXP020000012">
    <property type="protein sequence ID" value="KAL0112262.1"/>
    <property type="molecule type" value="Genomic_DNA"/>
</dbReference>
<organism evidence="1 2">
    <name type="scientific">Cardiocondyla obscurior</name>
    <dbReference type="NCBI Taxonomy" id="286306"/>
    <lineage>
        <taxon>Eukaryota</taxon>
        <taxon>Metazoa</taxon>
        <taxon>Ecdysozoa</taxon>
        <taxon>Arthropoda</taxon>
        <taxon>Hexapoda</taxon>
        <taxon>Insecta</taxon>
        <taxon>Pterygota</taxon>
        <taxon>Neoptera</taxon>
        <taxon>Endopterygota</taxon>
        <taxon>Hymenoptera</taxon>
        <taxon>Apocrita</taxon>
        <taxon>Aculeata</taxon>
        <taxon>Formicoidea</taxon>
        <taxon>Formicidae</taxon>
        <taxon>Myrmicinae</taxon>
        <taxon>Cardiocondyla</taxon>
    </lineage>
</organism>
<gene>
    <name evidence="1" type="ORF">PUN28_011959</name>
</gene>
<evidence type="ECO:0000313" key="2">
    <source>
        <dbReference type="Proteomes" id="UP001430953"/>
    </source>
</evidence>
<reference evidence="1 2" key="1">
    <citation type="submission" date="2023-03" db="EMBL/GenBank/DDBJ databases">
        <title>High recombination rates correlate with genetic variation in Cardiocondyla obscurior ants.</title>
        <authorList>
            <person name="Errbii M."/>
        </authorList>
    </citation>
    <scope>NUCLEOTIDE SEQUENCE [LARGE SCALE GENOMIC DNA]</scope>
    <source>
        <strain evidence="1">Alpha-2009</strain>
        <tissue evidence="1">Whole body</tissue>
    </source>
</reference>
<protein>
    <submittedName>
        <fullName evidence="1">Uncharacterized protein</fullName>
    </submittedName>
</protein>
<dbReference type="Proteomes" id="UP001430953">
    <property type="component" value="Unassembled WGS sequence"/>
</dbReference>
<proteinExistence type="predicted"/>
<dbReference type="AlphaFoldDB" id="A0AAW2F9T6"/>